<dbReference type="SUPFAM" id="SSF51556">
    <property type="entry name" value="Metallo-dependent hydrolases"/>
    <property type="match status" value="1"/>
</dbReference>
<dbReference type="Gene3D" id="2.30.40.10">
    <property type="entry name" value="Urease, subunit C, domain 1"/>
    <property type="match status" value="1"/>
</dbReference>
<evidence type="ECO:0000259" key="1">
    <source>
        <dbReference type="Pfam" id="PF01979"/>
    </source>
</evidence>
<feature type="domain" description="Amidohydrolase-related" evidence="1">
    <location>
        <begin position="16"/>
        <end position="242"/>
    </location>
</feature>
<dbReference type="InterPro" id="IPR032466">
    <property type="entry name" value="Metal_Hydrolase"/>
</dbReference>
<dbReference type="InterPro" id="IPR051781">
    <property type="entry name" value="Metallo-dep_Hydrolase"/>
</dbReference>
<dbReference type="PANTHER" id="PTHR43135:SF3">
    <property type="entry name" value="ALPHA-D-RIBOSE 1-METHYLPHOSPHONATE 5-TRIPHOSPHATE DIPHOSPHATASE"/>
    <property type="match status" value="1"/>
</dbReference>
<dbReference type="InterPro" id="IPR011059">
    <property type="entry name" value="Metal-dep_hydrolase_composite"/>
</dbReference>
<keyword evidence="3" id="KW-1185">Reference proteome</keyword>
<dbReference type="Gene3D" id="3.30.110.90">
    <property type="entry name" value="Amidohydrolase"/>
    <property type="match status" value="1"/>
</dbReference>
<dbReference type="InterPro" id="IPR006680">
    <property type="entry name" value="Amidohydro-rel"/>
</dbReference>
<dbReference type="Proteomes" id="UP001059209">
    <property type="component" value="Chromosome"/>
</dbReference>
<sequence length="247" mass="27752">METINDSTSIEDWVDRRIANGVDYIKLIHVTRGFMGEPIPPSLNYEQIDQLIQYSHKKGYKVVVHANSVEEMMKIAKFKPDGFVHMLDYKDEFPIPNTYYEELGRSGAFVVTTGGIALKPMEGFPPFVVDWVTENLLDAKERAEIIKKYHDSNITIVAGTDAQEGQMDFGEDYFLEIDLYKIAGLSNLEILRSATGNAAKAFDLPIGEVKEGGSATFIVLEKNPLEDISALKNVNAIWKNGRKDLIE</sequence>
<reference evidence="2" key="1">
    <citation type="submission" date="2022-09" db="EMBL/GenBank/DDBJ databases">
        <title>Maribacter litopenaei sp. nov., isolated from the intestinal tract of the Pacific White Shrimp, Litopenaeus vannamei.</title>
        <authorList>
            <person name="Kim S.Y."/>
            <person name="Hwang C.Y."/>
        </authorList>
    </citation>
    <scope>NUCLEOTIDE SEQUENCE</scope>
    <source>
        <strain evidence="2">HL-LV01</strain>
    </source>
</reference>
<name>A0ABY5Y7G6_9FLAO</name>
<dbReference type="Gene3D" id="3.40.50.10910">
    <property type="entry name" value="Amidohydrolase"/>
    <property type="match status" value="1"/>
</dbReference>
<evidence type="ECO:0000313" key="3">
    <source>
        <dbReference type="Proteomes" id="UP001059209"/>
    </source>
</evidence>
<dbReference type="RefSeq" id="WP_260572824.1">
    <property type="nucleotide sequence ID" value="NZ_CP104205.1"/>
</dbReference>
<organism evidence="2 3">
    <name type="scientific">Maribacter litopenaei</name>
    <dbReference type="NCBI Taxonomy" id="2976127"/>
    <lineage>
        <taxon>Bacteria</taxon>
        <taxon>Pseudomonadati</taxon>
        <taxon>Bacteroidota</taxon>
        <taxon>Flavobacteriia</taxon>
        <taxon>Flavobacteriales</taxon>
        <taxon>Flavobacteriaceae</taxon>
        <taxon>Maribacter</taxon>
    </lineage>
</organism>
<proteinExistence type="predicted"/>
<dbReference type="SUPFAM" id="SSF51338">
    <property type="entry name" value="Composite domain of metallo-dependent hydrolases"/>
    <property type="match status" value="1"/>
</dbReference>
<protein>
    <submittedName>
        <fullName evidence="2">Amidohydrolase family protein</fullName>
    </submittedName>
</protein>
<accession>A0ABY5Y7G6</accession>
<dbReference type="Gene3D" id="1.20.58.520">
    <property type="entry name" value="Amidohydrolase"/>
    <property type="match status" value="1"/>
</dbReference>
<dbReference type="Pfam" id="PF01979">
    <property type="entry name" value="Amidohydro_1"/>
    <property type="match status" value="1"/>
</dbReference>
<evidence type="ECO:0000313" key="2">
    <source>
        <dbReference type="EMBL" id="UWX54972.1"/>
    </source>
</evidence>
<gene>
    <name evidence="2" type="ORF">NYZ99_20005</name>
</gene>
<dbReference type="EMBL" id="CP104205">
    <property type="protein sequence ID" value="UWX54972.1"/>
    <property type="molecule type" value="Genomic_DNA"/>
</dbReference>
<dbReference type="PANTHER" id="PTHR43135">
    <property type="entry name" value="ALPHA-D-RIBOSE 1-METHYLPHOSPHONATE 5-TRIPHOSPHATE DIPHOSPHATASE"/>
    <property type="match status" value="1"/>
</dbReference>